<dbReference type="GeneID" id="54564541"/>
<dbReference type="EMBL" id="ML993580">
    <property type="protein sequence ID" value="KAF2173051.1"/>
    <property type="molecule type" value="Genomic_DNA"/>
</dbReference>
<sequence>MASTECATLLETIEKQFLAGNISDIDFTSQLQPCLPQACDQVYGSAKFDLVGTGFYYSTLTQVAVFVLCGPFQVLVSRCLSPHARTSTNLSLARFQSVLDTAYTTGTLLAFAIMATGFTRTSLYAVAALERSVIRDMADLHSMLQNLAMASYILMKTPAKVTRGSRAWGFGGVYLCCQILNFATWSLKRRINATASVRIIGRLCTKADEGAKSYPELNLTEAPGWNPLIVGAVLGVVLVLLFVAISVFLPKVWSWIEKLFSSVVLGALIAVVWIAGSLLCVGYWMYHLTYTRDGLEGTPDWDLGQVLVVAVWLPTLVQLALAILMTLTPERGGVEGQGNRVARVASVVVEGLYSSWFGKEPRVEEDKVEEKKPDDKAAPQSTTKWTQTTIALEKGKAPRVSSSSPLDDEKMARNPSPGAQV</sequence>
<feature type="transmembrane region" description="Helical" evidence="2">
    <location>
        <begin position="97"/>
        <end position="118"/>
    </location>
</feature>
<feature type="compositionally biased region" description="Polar residues" evidence="1">
    <location>
        <begin position="379"/>
        <end position="390"/>
    </location>
</feature>
<feature type="transmembrane region" description="Helical" evidence="2">
    <location>
        <begin position="55"/>
        <end position="76"/>
    </location>
</feature>
<reference evidence="3" key="1">
    <citation type="journal article" date="2020" name="Stud. Mycol.">
        <title>101 Dothideomycetes genomes: a test case for predicting lifestyles and emergence of pathogens.</title>
        <authorList>
            <person name="Haridas S."/>
            <person name="Albert R."/>
            <person name="Binder M."/>
            <person name="Bloem J."/>
            <person name="Labutti K."/>
            <person name="Salamov A."/>
            <person name="Andreopoulos B."/>
            <person name="Baker S."/>
            <person name="Barry K."/>
            <person name="Bills G."/>
            <person name="Bluhm B."/>
            <person name="Cannon C."/>
            <person name="Castanera R."/>
            <person name="Culley D."/>
            <person name="Daum C."/>
            <person name="Ezra D."/>
            <person name="Gonzalez J."/>
            <person name="Henrissat B."/>
            <person name="Kuo A."/>
            <person name="Liang C."/>
            <person name="Lipzen A."/>
            <person name="Lutzoni F."/>
            <person name="Magnuson J."/>
            <person name="Mondo S."/>
            <person name="Nolan M."/>
            <person name="Ohm R."/>
            <person name="Pangilinan J."/>
            <person name="Park H.-J."/>
            <person name="Ramirez L."/>
            <person name="Alfaro M."/>
            <person name="Sun H."/>
            <person name="Tritt A."/>
            <person name="Yoshinaga Y."/>
            <person name="Zwiers L.-H."/>
            <person name="Turgeon B."/>
            <person name="Goodwin S."/>
            <person name="Spatafora J."/>
            <person name="Crous P."/>
            <person name="Grigoriev I."/>
        </authorList>
    </citation>
    <scope>NUCLEOTIDE SEQUENCE</scope>
    <source>
        <strain evidence="3">ATCC 36951</strain>
    </source>
</reference>
<keyword evidence="2" id="KW-0812">Transmembrane</keyword>
<feature type="transmembrane region" description="Helical" evidence="2">
    <location>
        <begin position="167"/>
        <end position="187"/>
    </location>
</feature>
<evidence type="ECO:0000256" key="2">
    <source>
        <dbReference type="SAM" id="Phobius"/>
    </source>
</evidence>
<feature type="region of interest" description="Disordered" evidence="1">
    <location>
        <begin position="363"/>
        <end position="421"/>
    </location>
</feature>
<keyword evidence="2" id="KW-1133">Transmembrane helix</keyword>
<feature type="transmembrane region" description="Helical" evidence="2">
    <location>
        <begin position="306"/>
        <end position="327"/>
    </location>
</feature>
<name>A0A6A6D115_ZASCE</name>
<dbReference type="Proteomes" id="UP000799537">
    <property type="component" value="Unassembled WGS sequence"/>
</dbReference>
<feature type="compositionally biased region" description="Basic and acidic residues" evidence="1">
    <location>
        <begin position="363"/>
        <end position="377"/>
    </location>
</feature>
<dbReference type="RefSeq" id="XP_033673940.1">
    <property type="nucleotide sequence ID" value="XM_033811269.1"/>
</dbReference>
<proteinExistence type="predicted"/>
<evidence type="ECO:0000313" key="4">
    <source>
        <dbReference type="Proteomes" id="UP000799537"/>
    </source>
</evidence>
<keyword evidence="4" id="KW-1185">Reference proteome</keyword>
<gene>
    <name evidence="3" type="ORF">M409DRAFT_49549</name>
</gene>
<dbReference type="AlphaFoldDB" id="A0A6A6D115"/>
<organism evidence="3 4">
    <name type="scientific">Zasmidium cellare ATCC 36951</name>
    <dbReference type="NCBI Taxonomy" id="1080233"/>
    <lineage>
        <taxon>Eukaryota</taxon>
        <taxon>Fungi</taxon>
        <taxon>Dikarya</taxon>
        <taxon>Ascomycota</taxon>
        <taxon>Pezizomycotina</taxon>
        <taxon>Dothideomycetes</taxon>
        <taxon>Dothideomycetidae</taxon>
        <taxon>Mycosphaerellales</taxon>
        <taxon>Mycosphaerellaceae</taxon>
        <taxon>Zasmidium</taxon>
    </lineage>
</organism>
<protein>
    <submittedName>
        <fullName evidence="3">Uncharacterized protein</fullName>
    </submittedName>
</protein>
<feature type="transmembrane region" description="Helical" evidence="2">
    <location>
        <begin position="228"/>
        <end position="250"/>
    </location>
</feature>
<accession>A0A6A6D115</accession>
<evidence type="ECO:0000313" key="3">
    <source>
        <dbReference type="EMBL" id="KAF2173051.1"/>
    </source>
</evidence>
<evidence type="ECO:0000256" key="1">
    <source>
        <dbReference type="SAM" id="MobiDB-lite"/>
    </source>
</evidence>
<keyword evidence="2" id="KW-0472">Membrane</keyword>
<feature type="transmembrane region" description="Helical" evidence="2">
    <location>
        <begin position="262"/>
        <end position="286"/>
    </location>
</feature>